<dbReference type="AlphaFoldDB" id="A0AAN8P0Z6"/>
<dbReference type="Proteomes" id="UP001372834">
    <property type="component" value="Unassembled WGS sequence"/>
</dbReference>
<reference evidence="2 3" key="1">
    <citation type="submission" date="2023-10" db="EMBL/GenBank/DDBJ databases">
        <title>Genomes of two closely related lineages of the louse Polyplax serrata with different host specificities.</title>
        <authorList>
            <person name="Martinu J."/>
            <person name="Tarabai H."/>
            <person name="Stefka J."/>
            <person name="Hypsa V."/>
        </authorList>
    </citation>
    <scope>NUCLEOTIDE SEQUENCE [LARGE SCALE GENOMIC DNA]</scope>
    <source>
        <strain evidence="2">HR10_N</strain>
    </source>
</reference>
<feature type="region of interest" description="Disordered" evidence="1">
    <location>
        <begin position="1"/>
        <end position="22"/>
    </location>
</feature>
<accession>A0AAN8P0Z6</accession>
<sequence length="68" mass="7877">MQGSEETPKAPLGNNARPLQNLHHRTVRTNIDFQFKSEAKNCPTMHKEMYYKANLWNSEDPIGLLQHV</sequence>
<gene>
    <name evidence="2" type="ORF">RUM43_006157</name>
</gene>
<evidence type="ECO:0000313" key="3">
    <source>
        <dbReference type="Proteomes" id="UP001372834"/>
    </source>
</evidence>
<dbReference type="EMBL" id="JAWJWE010000037">
    <property type="protein sequence ID" value="KAK6625858.1"/>
    <property type="molecule type" value="Genomic_DNA"/>
</dbReference>
<evidence type="ECO:0000256" key="1">
    <source>
        <dbReference type="SAM" id="MobiDB-lite"/>
    </source>
</evidence>
<organism evidence="2 3">
    <name type="scientific">Polyplax serrata</name>
    <name type="common">Common mouse louse</name>
    <dbReference type="NCBI Taxonomy" id="468196"/>
    <lineage>
        <taxon>Eukaryota</taxon>
        <taxon>Metazoa</taxon>
        <taxon>Ecdysozoa</taxon>
        <taxon>Arthropoda</taxon>
        <taxon>Hexapoda</taxon>
        <taxon>Insecta</taxon>
        <taxon>Pterygota</taxon>
        <taxon>Neoptera</taxon>
        <taxon>Paraneoptera</taxon>
        <taxon>Psocodea</taxon>
        <taxon>Troctomorpha</taxon>
        <taxon>Phthiraptera</taxon>
        <taxon>Anoplura</taxon>
        <taxon>Polyplacidae</taxon>
        <taxon>Polyplax</taxon>
    </lineage>
</organism>
<proteinExistence type="predicted"/>
<comment type="caution">
    <text evidence="2">The sequence shown here is derived from an EMBL/GenBank/DDBJ whole genome shotgun (WGS) entry which is preliminary data.</text>
</comment>
<evidence type="ECO:0000313" key="2">
    <source>
        <dbReference type="EMBL" id="KAK6625858.1"/>
    </source>
</evidence>
<name>A0AAN8P0Z6_POLSC</name>
<protein>
    <submittedName>
        <fullName evidence="2">Uncharacterized protein</fullName>
    </submittedName>
</protein>